<evidence type="ECO:0000313" key="10">
    <source>
        <dbReference type="EMBL" id="RXS97868.1"/>
    </source>
</evidence>
<dbReference type="AlphaFoldDB" id="A0A4Q1SJN4"/>
<keyword evidence="11" id="KW-1185">Reference proteome</keyword>
<evidence type="ECO:0000256" key="5">
    <source>
        <dbReference type="ARBA" id="ARBA00023210"/>
    </source>
</evidence>
<comment type="function">
    <text evidence="7">Activator of cell division through the inhibition of FtsZ GTPase activity, therefore promoting FtsZ assembly into bundles of protofilaments necessary for the formation of the division Z ring. It is recruited early at mid-cell but it is not essential for cell division.</text>
</comment>
<dbReference type="GO" id="GO:0043093">
    <property type="term" value="P:FtsZ-dependent cytokinesis"/>
    <property type="evidence" value="ECO:0007669"/>
    <property type="project" value="TreeGrafter"/>
</dbReference>
<dbReference type="InterPro" id="IPR007838">
    <property type="entry name" value="Cell_div_ZapA-like"/>
</dbReference>
<evidence type="ECO:0000256" key="7">
    <source>
        <dbReference type="ARBA" id="ARBA00024910"/>
    </source>
</evidence>
<evidence type="ECO:0000256" key="9">
    <source>
        <dbReference type="ARBA" id="ARBA00033158"/>
    </source>
</evidence>
<keyword evidence="5" id="KW-0717">Septation</keyword>
<dbReference type="GO" id="GO:0032153">
    <property type="term" value="C:cell division site"/>
    <property type="evidence" value="ECO:0007669"/>
    <property type="project" value="TreeGrafter"/>
</dbReference>
<keyword evidence="4 10" id="KW-0132">Cell division</keyword>
<evidence type="ECO:0000313" key="11">
    <source>
        <dbReference type="Proteomes" id="UP000290253"/>
    </source>
</evidence>
<gene>
    <name evidence="10" type="ORF">ESZ00_08415</name>
</gene>
<dbReference type="SUPFAM" id="SSF102829">
    <property type="entry name" value="Cell division protein ZapA-like"/>
    <property type="match status" value="1"/>
</dbReference>
<dbReference type="Gene3D" id="6.10.250.790">
    <property type="match status" value="1"/>
</dbReference>
<dbReference type="InterPro" id="IPR053712">
    <property type="entry name" value="Bac_CellDiv_Activator"/>
</dbReference>
<dbReference type="GO" id="GO:0000921">
    <property type="term" value="P:septin ring assembly"/>
    <property type="evidence" value="ECO:0007669"/>
    <property type="project" value="TreeGrafter"/>
</dbReference>
<evidence type="ECO:0000256" key="1">
    <source>
        <dbReference type="ARBA" id="ARBA00004496"/>
    </source>
</evidence>
<dbReference type="PANTHER" id="PTHR34981">
    <property type="entry name" value="CELL DIVISION PROTEIN ZAPA"/>
    <property type="match status" value="1"/>
</dbReference>
<evidence type="ECO:0000256" key="3">
    <source>
        <dbReference type="ARBA" id="ARBA00022490"/>
    </source>
</evidence>
<comment type="subunit">
    <text evidence="8">Homodimer. Interacts with FtsZ.</text>
</comment>
<organism evidence="10 11">
    <name type="scientific">Silvibacterium dinghuense</name>
    <dbReference type="NCBI Taxonomy" id="1560006"/>
    <lineage>
        <taxon>Bacteria</taxon>
        <taxon>Pseudomonadati</taxon>
        <taxon>Acidobacteriota</taxon>
        <taxon>Terriglobia</taxon>
        <taxon>Terriglobales</taxon>
        <taxon>Acidobacteriaceae</taxon>
        <taxon>Silvibacterium</taxon>
    </lineage>
</organism>
<comment type="subcellular location">
    <subcellularLocation>
        <location evidence="1">Cytoplasm</location>
    </subcellularLocation>
</comment>
<accession>A0A4Q1SJN4</accession>
<reference evidence="10 11" key="1">
    <citation type="journal article" date="2016" name="Int. J. Syst. Evol. Microbiol.">
        <title>Acidipila dinghuensis sp. nov., an acidobacterium isolated from forest soil.</title>
        <authorList>
            <person name="Jiang Y.W."/>
            <person name="Wang J."/>
            <person name="Chen M.H."/>
            <person name="Lv Y.Y."/>
            <person name="Qiu L.H."/>
        </authorList>
    </citation>
    <scope>NUCLEOTIDE SEQUENCE [LARGE SCALE GENOMIC DNA]</scope>
    <source>
        <strain evidence="10 11">DHOF10</strain>
    </source>
</reference>
<protein>
    <recommendedName>
        <fullName evidence="2">Cell division protein ZapA</fullName>
    </recommendedName>
    <alternativeName>
        <fullName evidence="9">Z ring-associated protein ZapA</fullName>
    </alternativeName>
</protein>
<dbReference type="GO" id="GO:0030428">
    <property type="term" value="C:cell septum"/>
    <property type="evidence" value="ECO:0007669"/>
    <property type="project" value="TreeGrafter"/>
</dbReference>
<dbReference type="RefSeq" id="WP_129207647.1">
    <property type="nucleotide sequence ID" value="NZ_BMGU01000001.1"/>
</dbReference>
<dbReference type="InterPro" id="IPR036192">
    <property type="entry name" value="Cell_div_ZapA-like_sf"/>
</dbReference>
<name>A0A4Q1SJN4_9BACT</name>
<dbReference type="PANTHER" id="PTHR34981:SF1">
    <property type="entry name" value="CELL DIVISION PROTEIN ZAPA"/>
    <property type="match status" value="1"/>
</dbReference>
<dbReference type="Pfam" id="PF05164">
    <property type="entry name" value="ZapA"/>
    <property type="match status" value="1"/>
</dbReference>
<evidence type="ECO:0000256" key="8">
    <source>
        <dbReference type="ARBA" id="ARBA00026068"/>
    </source>
</evidence>
<dbReference type="GO" id="GO:0005829">
    <property type="term" value="C:cytosol"/>
    <property type="evidence" value="ECO:0007669"/>
    <property type="project" value="TreeGrafter"/>
</dbReference>
<dbReference type="EMBL" id="SDMK01000001">
    <property type="protein sequence ID" value="RXS97868.1"/>
    <property type="molecule type" value="Genomic_DNA"/>
</dbReference>
<sequence length="110" mass="12196">MSSPQDPRHDEGQMEAITVDIYDQTYHLRGHDPEYLRRLGEMVDMKMRAVASRGKTVDSLRVAVLAALNIADELATLQEQTRSGSGQLRTRTNSLAGLLDDVLGSERKIG</sequence>
<proteinExistence type="predicted"/>
<keyword evidence="6" id="KW-0131">Cell cycle</keyword>
<evidence type="ECO:0000256" key="2">
    <source>
        <dbReference type="ARBA" id="ARBA00015195"/>
    </source>
</evidence>
<comment type="caution">
    <text evidence="10">The sequence shown here is derived from an EMBL/GenBank/DDBJ whole genome shotgun (WGS) entry which is preliminary data.</text>
</comment>
<dbReference type="Proteomes" id="UP000290253">
    <property type="component" value="Unassembled WGS sequence"/>
</dbReference>
<evidence type="ECO:0000256" key="6">
    <source>
        <dbReference type="ARBA" id="ARBA00023306"/>
    </source>
</evidence>
<evidence type="ECO:0000256" key="4">
    <source>
        <dbReference type="ARBA" id="ARBA00022618"/>
    </source>
</evidence>
<dbReference type="GO" id="GO:0000917">
    <property type="term" value="P:division septum assembly"/>
    <property type="evidence" value="ECO:0007669"/>
    <property type="project" value="UniProtKB-KW"/>
</dbReference>
<dbReference type="OrthoDB" id="9808604at2"/>
<keyword evidence="3" id="KW-0963">Cytoplasm</keyword>